<evidence type="ECO:0000313" key="1">
    <source>
        <dbReference type="EMBL" id="CAG8694103.1"/>
    </source>
</evidence>
<accession>A0ACA9P7U2</accession>
<protein>
    <submittedName>
        <fullName evidence="1">4859_t:CDS:1</fullName>
    </submittedName>
</protein>
<dbReference type="EMBL" id="CAJVPT010030351">
    <property type="protein sequence ID" value="CAG8694103.1"/>
    <property type="molecule type" value="Genomic_DNA"/>
</dbReference>
<reference evidence="1" key="1">
    <citation type="submission" date="2021-06" db="EMBL/GenBank/DDBJ databases">
        <authorList>
            <person name="Kallberg Y."/>
            <person name="Tangrot J."/>
            <person name="Rosling A."/>
        </authorList>
    </citation>
    <scope>NUCLEOTIDE SEQUENCE</scope>
    <source>
        <strain evidence="1">CL356</strain>
    </source>
</reference>
<gene>
    <name evidence="1" type="ORF">ACOLOM_LOCUS9959</name>
</gene>
<proteinExistence type="predicted"/>
<dbReference type="Proteomes" id="UP000789525">
    <property type="component" value="Unassembled WGS sequence"/>
</dbReference>
<sequence>MLWLDSTYPTDSTKPGAARGTCDTSSGKPDDVESQQASASVIYSNIKVGDLNTTYSKKHSKLQALVTSSALGAGAIGRRPDLIGCLA</sequence>
<comment type="caution">
    <text evidence="1">The sequence shown here is derived from an EMBL/GenBank/DDBJ whole genome shotgun (WGS) entry which is preliminary data.</text>
</comment>
<evidence type="ECO:0000313" key="2">
    <source>
        <dbReference type="Proteomes" id="UP000789525"/>
    </source>
</evidence>
<organism evidence="1 2">
    <name type="scientific">Acaulospora colombiana</name>
    <dbReference type="NCBI Taxonomy" id="27376"/>
    <lineage>
        <taxon>Eukaryota</taxon>
        <taxon>Fungi</taxon>
        <taxon>Fungi incertae sedis</taxon>
        <taxon>Mucoromycota</taxon>
        <taxon>Glomeromycotina</taxon>
        <taxon>Glomeromycetes</taxon>
        <taxon>Diversisporales</taxon>
        <taxon>Acaulosporaceae</taxon>
        <taxon>Acaulospora</taxon>
    </lineage>
</organism>
<name>A0ACA9P7U2_9GLOM</name>
<keyword evidence="2" id="KW-1185">Reference proteome</keyword>